<protein>
    <submittedName>
        <fullName evidence="3">Glutathione s-transferase</fullName>
    </submittedName>
</protein>
<reference evidence="3" key="1">
    <citation type="submission" date="2020-03" db="EMBL/GenBank/DDBJ databases">
        <authorList>
            <person name="He L."/>
        </authorList>
    </citation>
    <scope>NUCLEOTIDE SEQUENCE</scope>
    <source>
        <strain evidence="3">CkLH20</strain>
    </source>
</reference>
<dbReference type="Pfam" id="PF22041">
    <property type="entry name" value="GST_C_7"/>
    <property type="match status" value="1"/>
</dbReference>
<dbReference type="OrthoDB" id="4951845at2759"/>
<organism evidence="3 4">
    <name type="scientific">Colletotrichum karsti</name>
    <dbReference type="NCBI Taxonomy" id="1095194"/>
    <lineage>
        <taxon>Eukaryota</taxon>
        <taxon>Fungi</taxon>
        <taxon>Dikarya</taxon>
        <taxon>Ascomycota</taxon>
        <taxon>Pezizomycotina</taxon>
        <taxon>Sordariomycetes</taxon>
        <taxon>Hypocreomycetidae</taxon>
        <taxon>Glomerellales</taxon>
        <taxon>Glomerellaceae</taxon>
        <taxon>Colletotrichum</taxon>
        <taxon>Colletotrichum boninense species complex</taxon>
    </lineage>
</organism>
<dbReference type="SUPFAM" id="SSF47616">
    <property type="entry name" value="GST C-terminal domain-like"/>
    <property type="match status" value="1"/>
</dbReference>
<keyword evidence="4" id="KW-1185">Reference proteome</keyword>
<dbReference type="Proteomes" id="UP000781932">
    <property type="component" value="Unassembled WGS sequence"/>
</dbReference>
<dbReference type="Gene3D" id="1.20.1050.10">
    <property type="match status" value="1"/>
</dbReference>
<evidence type="ECO:0000313" key="4">
    <source>
        <dbReference type="Proteomes" id="UP000781932"/>
    </source>
</evidence>
<name>A0A9P6I428_9PEZI</name>
<dbReference type="EMBL" id="JAATWM020000017">
    <property type="protein sequence ID" value="KAF9876567.1"/>
    <property type="molecule type" value="Genomic_DNA"/>
</dbReference>
<dbReference type="InterPro" id="IPR036282">
    <property type="entry name" value="Glutathione-S-Trfase_C_sf"/>
</dbReference>
<dbReference type="Gene3D" id="3.40.30.10">
    <property type="entry name" value="Glutaredoxin"/>
    <property type="match status" value="1"/>
</dbReference>
<evidence type="ECO:0000259" key="2">
    <source>
        <dbReference type="Pfam" id="PF22041"/>
    </source>
</evidence>
<feature type="domain" description="GST N-terminal" evidence="1">
    <location>
        <begin position="18"/>
        <end position="90"/>
    </location>
</feature>
<proteinExistence type="predicted"/>
<gene>
    <name evidence="3" type="ORF">CkaCkLH20_05975</name>
</gene>
<dbReference type="InterPro" id="IPR036249">
    <property type="entry name" value="Thioredoxin-like_sf"/>
</dbReference>
<accession>A0A9P6I428</accession>
<sequence length="239" mass="27530">MPEQLILFDIPDKNGVTWSLNPWKARLALNYKGIDYKTEWLEYPDIEPRLKPTGLEGDPEQIKPYTCPAVQFPDGTYVMNSKKIIKRLEEEYPEKPLNADSELTQAVLDVASPLFDALAPMLLHAVQSKLLSERSAKYFWDTRKEFLNMTLPEFEEKYGGEKAWERAKKPLDESAALLNKTEGPFFHGQDVSYADFIFVGFLDFAKKCDEDIYARIIQASNSFDVLYKACGPWLKRRDS</sequence>
<evidence type="ECO:0000313" key="3">
    <source>
        <dbReference type="EMBL" id="KAF9876567.1"/>
    </source>
</evidence>
<comment type="caution">
    <text evidence="3">The sequence shown here is derived from an EMBL/GenBank/DDBJ whole genome shotgun (WGS) entry which is preliminary data.</text>
</comment>
<dbReference type="SUPFAM" id="SSF52833">
    <property type="entry name" value="Thioredoxin-like"/>
    <property type="match status" value="1"/>
</dbReference>
<dbReference type="AlphaFoldDB" id="A0A9P6I428"/>
<dbReference type="InterPro" id="IPR054416">
    <property type="entry name" value="GST_UstS-like_C"/>
</dbReference>
<dbReference type="Pfam" id="PF13409">
    <property type="entry name" value="GST_N_2"/>
    <property type="match status" value="1"/>
</dbReference>
<dbReference type="InterPro" id="IPR004045">
    <property type="entry name" value="Glutathione_S-Trfase_N"/>
</dbReference>
<dbReference type="CDD" id="cd03038">
    <property type="entry name" value="GST_N_etherase_LigE"/>
    <property type="match status" value="1"/>
</dbReference>
<evidence type="ECO:0000259" key="1">
    <source>
        <dbReference type="Pfam" id="PF13409"/>
    </source>
</evidence>
<feature type="domain" description="Glutathione S-transferase UstS-like C-terminal" evidence="2">
    <location>
        <begin position="114"/>
        <end position="218"/>
    </location>
</feature>
<dbReference type="RefSeq" id="XP_038746028.1">
    <property type="nucleotide sequence ID" value="XM_038888692.1"/>
</dbReference>
<dbReference type="GeneID" id="62161766"/>
<reference evidence="3" key="2">
    <citation type="submission" date="2020-11" db="EMBL/GenBank/DDBJ databases">
        <title>Whole genome sequencing of Colletotrichum sp.</title>
        <authorList>
            <person name="Li H."/>
        </authorList>
    </citation>
    <scope>NUCLEOTIDE SEQUENCE</scope>
    <source>
        <strain evidence="3">CkLH20</strain>
    </source>
</reference>